<dbReference type="InParanoid" id="A0A0V1BP65"/>
<gene>
    <name evidence="1" type="ORF">T01_11778</name>
</gene>
<reference evidence="1 2" key="1">
    <citation type="submission" date="2015-01" db="EMBL/GenBank/DDBJ databases">
        <title>Evolution of Trichinella species and genotypes.</title>
        <authorList>
            <person name="Korhonen P.K."/>
            <person name="Edoardo P."/>
            <person name="Giuseppe L.R."/>
            <person name="Gasser R.B."/>
        </authorList>
    </citation>
    <scope>NUCLEOTIDE SEQUENCE [LARGE SCALE GENOMIC DNA]</scope>
    <source>
        <strain evidence="1">ISS3</strain>
    </source>
</reference>
<evidence type="ECO:0000313" key="1">
    <source>
        <dbReference type="EMBL" id="KRY38673.1"/>
    </source>
</evidence>
<dbReference type="Proteomes" id="UP000054776">
    <property type="component" value="Unassembled WGS sequence"/>
</dbReference>
<proteinExistence type="predicted"/>
<dbReference type="EMBL" id="JYDH01000023">
    <property type="protein sequence ID" value="KRY38673.1"/>
    <property type="molecule type" value="Genomic_DNA"/>
</dbReference>
<organism evidence="1 2">
    <name type="scientific">Trichinella spiralis</name>
    <name type="common">Trichina worm</name>
    <dbReference type="NCBI Taxonomy" id="6334"/>
    <lineage>
        <taxon>Eukaryota</taxon>
        <taxon>Metazoa</taxon>
        <taxon>Ecdysozoa</taxon>
        <taxon>Nematoda</taxon>
        <taxon>Enoplea</taxon>
        <taxon>Dorylaimia</taxon>
        <taxon>Trichinellida</taxon>
        <taxon>Trichinellidae</taxon>
        <taxon>Trichinella</taxon>
    </lineage>
</organism>
<evidence type="ECO:0000313" key="2">
    <source>
        <dbReference type="Proteomes" id="UP000054776"/>
    </source>
</evidence>
<dbReference type="AlphaFoldDB" id="A0A0V1BP65"/>
<name>A0A0V1BP65_TRISP</name>
<accession>A0A0V1BP65</accession>
<comment type="caution">
    <text evidence="1">The sequence shown here is derived from an EMBL/GenBank/DDBJ whole genome shotgun (WGS) entry which is preliminary data.</text>
</comment>
<protein>
    <submittedName>
        <fullName evidence="1">Uncharacterized protein</fullName>
    </submittedName>
</protein>
<sequence length="174" mass="20321">MTIHLVEITQLNYALRNVKTPFQILLVKENAFGKNFTYALKAIDAHAPDEVLYLQEYFCYQKCFNAVKEHDLHPNSMKKCIKFCTAERHRHQMKKGKTVAFQSCKDAFFVEMKDLCCTRIEKNVHFICNCYVRKKMLLRLSFFTFEKQIIAIVEILTVLCGDSNSADFDNVESL</sequence>
<keyword evidence="2" id="KW-1185">Reference proteome</keyword>
<dbReference type="OrthoDB" id="5918300at2759"/>